<sequence>MVIRNIKLYAFPSLAREVIFKQMDGLSIFDLLQLSKKVKRMFKSDCRSYNQKIAIVFGENISVSFVSQANEEIGKIEILSETELSDFDVGYPQRIGETLEVYSVRRETFLPTLKTFWKDTWMGLQSVCKELIQTFQTPIFNIKIDLDEYKEGYEPIISWINGVAGLVGDVQFSGFQVESSILTWCLENLKTTTSITVSTFLGQYVMPTVIHVNTHKLMISDGKWVTPNHLKSLECAEVRIKKVSMSDATMSQFLQYLKRGSNPNLKFLSLEVERNVAIEVIMSELNAVTRQKGEWTFSLSTGHKCSLTCHTEANAYPYGDPDTRIEISIERK</sequence>
<dbReference type="PANTHER" id="PTHR21503">
    <property type="entry name" value="F-BOX-CONTAINING HYPOTHETICAL PROTEIN C.ELEGANS"/>
    <property type="match status" value="1"/>
</dbReference>
<dbReference type="InterPro" id="IPR012885">
    <property type="entry name" value="F-box_Sdz-33"/>
</dbReference>
<dbReference type="EMBL" id="GL379887">
    <property type="protein sequence ID" value="EGT31655.1"/>
    <property type="molecule type" value="Genomic_DNA"/>
</dbReference>
<dbReference type="Proteomes" id="UP000008068">
    <property type="component" value="Unassembled WGS sequence"/>
</dbReference>
<evidence type="ECO:0000313" key="2">
    <source>
        <dbReference type="EMBL" id="EGT31655.1"/>
    </source>
</evidence>
<accession>G0NI46</accession>
<dbReference type="eggNOG" id="ENOG502RB04">
    <property type="taxonomic scope" value="Eukaryota"/>
</dbReference>
<reference evidence="3" key="1">
    <citation type="submission" date="2011-07" db="EMBL/GenBank/DDBJ databases">
        <authorList>
            <consortium name="Caenorhabditis brenneri Sequencing and Analysis Consortium"/>
            <person name="Wilson R.K."/>
        </authorList>
    </citation>
    <scope>NUCLEOTIDE SEQUENCE [LARGE SCALE GENOMIC DNA]</scope>
    <source>
        <strain evidence="3">PB2801</strain>
    </source>
</reference>
<name>G0NI46_CAEBE</name>
<organism evidence="3">
    <name type="scientific">Caenorhabditis brenneri</name>
    <name type="common">Nematode worm</name>
    <dbReference type="NCBI Taxonomy" id="135651"/>
    <lineage>
        <taxon>Eukaryota</taxon>
        <taxon>Metazoa</taxon>
        <taxon>Ecdysozoa</taxon>
        <taxon>Nematoda</taxon>
        <taxon>Chromadorea</taxon>
        <taxon>Rhabditida</taxon>
        <taxon>Rhabditina</taxon>
        <taxon>Rhabditomorpha</taxon>
        <taxon>Rhabditoidea</taxon>
        <taxon>Rhabditidae</taxon>
        <taxon>Peloderinae</taxon>
        <taxon>Caenorhabditis</taxon>
    </lineage>
</organism>
<dbReference type="HOGENOM" id="CLU_070667_0_0_1"/>
<dbReference type="Pfam" id="PF07735">
    <property type="entry name" value="FBA_2"/>
    <property type="match status" value="1"/>
</dbReference>
<dbReference type="AlphaFoldDB" id="G0NI46"/>
<proteinExistence type="predicted"/>
<dbReference type="InParanoid" id="G0NI46"/>
<gene>
    <name evidence="2" type="ORF">CAEBREN_24819</name>
</gene>
<evidence type="ECO:0000259" key="1">
    <source>
        <dbReference type="Pfam" id="PF07735"/>
    </source>
</evidence>
<keyword evidence="3" id="KW-1185">Reference proteome</keyword>
<evidence type="ECO:0000313" key="3">
    <source>
        <dbReference type="Proteomes" id="UP000008068"/>
    </source>
</evidence>
<protein>
    <recommendedName>
        <fullName evidence="1">Sdz-33 F-box domain-containing protein</fullName>
    </recommendedName>
</protein>
<feature type="domain" description="Sdz-33 F-box" evidence="1">
    <location>
        <begin position="212"/>
        <end position="270"/>
    </location>
</feature>